<dbReference type="AlphaFoldDB" id="A0A1G8HJ50"/>
<comment type="function">
    <text evidence="5">A key translational regulator that binds mRNA to regulate translation initiation and/or mRNA stability. Mediates global changes in gene expression, shifting from rapid growth to stress survival by linking envelope stress, the stringent response and the catabolite repression systems. Usually binds in the 5'-UTR; binding at or near the Shine-Dalgarno sequence prevents ribosome-binding, repressing translation, binding elsewhere in the 5'-UTR can activate translation and/or stabilize the mRNA. Its function is antagonized by small RNA(s).</text>
</comment>
<dbReference type="Gene3D" id="2.60.40.4380">
    <property type="entry name" value="Translational regulator CsrA"/>
    <property type="match status" value="1"/>
</dbReference>
<dbReference type="NCBIfam" id="TIGR00202">
    <property type="entry name" value="csrA"/>
    <property type="match status" value="1"/>
</dbReference>
<keyword evidence="4 5" id="KW-0010">Activator</keyword>
<dbReference type="NCBIfam" id="NF002469">
    <property type="entry name" value="PRK01712.1"/>
    <property type="match status" value="1"/>
</dbReference>
<dbReference type="RefSeq" id="WP_090263174.1">
    <property type="nucleotide sequence ID" value="NZ_FNDS01000005.1"/>
</dbReference>
<dbReference type="GO" id="GO:0045948">
    <property type="term" value="P:positive regulation of translational initiation"/>
    <property type="evidence" value="ECO:0007669"/>
    <property type="project" value="UniProtKB-UniRule"/>
</dbReference>
<evidence type="ECO:0000256" key="5">
    <source>
        <dbReference type="HAMAP-Rule" id="MF_00167"/>
    </source>
</evidence>
<dbReference type="EMBL" id="FNDS01000005">
    <property type="protein sequence ID" value="SDI06592.1"/>
    <property type="molecule type" value="Genomic_DNA"/>
</dbReference>
<keyword evidence="2 5" id="KW-0810">Translation regulation</keyword>
<dbReference type="PANTHER" id="PTHR34984:SF1">
    <property type="entry name" value="CARBON STORAGE REGULATOR"/>
    <property type="match status" value="1"/>
</dbReference>
<dbReference type="GO" id="GO:0048027">
    <property type="term" value="F:mRNA 5'-UTR binding"/>
    <property type="evidence" value="ECO:0007669"/>
    <property type="project" value="UniProtKB-UniRule"/>
</dbReference>
<comment type="similarity">
    <text evidence="5">Belongs to the CsrA/RsmA family.</text>
</comment>
<dbReference type="InterPro" id="IPR003751">
    <property type="entry name" value="CsrA"/>
</dbReference>
<dbReference type="FunFam" id="2.60.40.4380:FF:000001">
    <property type="entry name" value="Translational regulator CsrA"/>
    <property type="match status" value="1"/>
</dbReference>
<evidence type="ECO:0000256" key="4">
    <source>
        <dbReference type="ARBA" id="ARBA00023159"/>
    </source>
</evidence>
<dbReference type="GO" id="GO:0006109">
    <property type="term" value="P:regulation of carbohydrate metabolic process"/>
    <property type="evidence" value="ECO:0007669"/>
    <property type="project" value="UniProtKB-UniRule"/>
</dbReference>
<dbReference type="GO" id="GO:0045947">
    <property type="term" value="P:negative regulation of translational initiation"/>
    <property type="evidence" value="ECO:0007669"/>
    <property type="project" value="UniProtKB-UniRule"/>
</dbReference>
<keyword evidence="1 5" id="KW-0963">Cytoplasm</keyword>
<reference evidence="7" key="1">
    <citation type="submission" date="2016-10" db="EMBL/GenBank/DDBJ databases">
        <authorList>
            <person name="Varghese N."/>
            <person name="Submissions S."/>
        </authorList>
    </citation>
    <scope>NUCLEOTIDE SEQUENCE [LARGE SCALE GENOMIC DNA]</scope>
    <source>
        <strain evidence="7">CCM 7469</strain>
    </source>
</reference>
<dbReference type="SUPFAM" id="SSF117130">
    <property type="entry name" value="CsrA-like"/>
    <property type="match status" value="1"/>
</dbReference>
<evidence type="ECO:0000256" key="1">
    <source>
        <dbReference type="ARBA" id="ARBA00022490"/>
    </source>
</evidence>
<dbReference type="Pfam" id="PF02599">
    <property type="entry name" value="CsrA"/>
    <property type="match status" value="1"/>
</dbReference>
<gene>
    <name evidence="5" type="primary">csrA</name>
    <name evidence="6" type="ORF">SAMN05216272_105260</name>
</gene>
<dbReference type="GO" id="GO:0005829">
    <property type="term" value="C:cytosol"/>
    <property type="evidence" value="ECO:0007669"/>
    <property type="project" value="TreeGrafter"/>
</dbReference>
<protein>
    <recommendedName>
        <fullName evidence="5">Translational regulator CsrA</fullName>
    </recommendedName>
    <alternativeName>
        <fullName evidence="5">Carbon storage regulator</fullName>
    </alternativeName>
</protein>
<keyword evidence="7" id="KW-1185">Reference proteome</keyword>
<accession>A0A1G8HJ50</accession>
<sequence>MLILTRKPGEKLKIGDDIEVVVLGVKGNQVRIGVKAPADVEVHREEIYQRIQAEQHQKPAAQPAL</sequence>
<dbReference type="Proteomes" id="UP000199636">
    <property type="component" value="Unassembled WGS sequence"/>
</dbReference>
<proteinExistence type="inferred from homology"/>
<evidence type="ECO:0000313" key="7">
    <source>
        <dbReference type="Proteomes" id="UP000199636"/>
    </source>
</evidence>
<keyword evidence="3 5" id="KW-0694">RNA-binding</keyword>
<dbReference type="InterPro" id="IPR036107">
    <property type="entry name" value="CsrA_sf"/>
</dbReference>
<dbReference type="STRING" id="428992.SAMN05216272_105260"/>
<organism evidence="6 7">
    <name type="scientific">Pseudomonas panipatensis</name>
    <dbReference type="NCBI Taxonomy" id="428992"/>
    <lineage>
        <taxon>Bacteria</taxon>
        <taxon>Pseudomonadati</taxon>
        <taxon>Pseudomonadota</taxon>
        <taxon>Gammaproteobacteria</taxon>
        <taxon>Pseudomonadales</taxon>
        <taxon>Pseudomonadaceae</taxon>
        <taxon>Pseudomonas</taxon>
    </lineage>
</organism>
<dbReference type="GO" id="GO:0006402">
    <property type="term" value="P:mRNA catabolic process"/>
    <property type="evidence" value="ECO:0007669"/>
    <property type="project" value="InterPro"/>
</dbReference>
<keyword evidence="5" id="KW-0678">Repressor</keyword>
<dbReference type="HAMAP" id="MF_00167">
    <property type="entry name" value="CsrA"/>
    <property type="match status" value="1"/>
</dbReference>
<comment type="subunit">
    <text evidence="5">Homodimer; the beta-strands of each monomer intercalate to form a hydrophobic core, while the alpha-helices form wings that extend away from the core.</text>
</comment>
<evidence type="ECO:0000313" key="6">
    <source>
        <dbReference type="EMBL" id="SDI06592.1"/>
    </source>
</evidence>
<comment type="subcellular location">
    <subcellularLocation>
        <location evidence="5">Cytoplasm</location>
    </subcellularLocation>
</comment>
<name>A0A1G8HJ50_9PSED</name>
<dbReference type="OrthoDB" id="9809061at2"/>
<evidence type="ECO:0000256" key="2">
    <source>
        <dbReference type="ARBA" id="ARBA00022845"/>
    </source>
</evidence>
<evidence type="ECO:0000256" key="3">
    <source>
        <dbReference type="ARBA" id="ARBA00022884"/>
    </source>
</evidence>
<dbReference type="PANTHER" id="PTHR34984">
    <property type="entry name" value="CARBON STORAGE REGULATOR"/>
    <property type="match status" value="1"/>
</dbReference>